<dbReference type="GO" id="GO:0042391">
    <property type="term" value="P:regulation of membrane potential"/>
    <property type="evidence" value="ECO:0007669"/>
    <property type="project" value="TreeGrafter"/>
</dbReference>
<dbReference type="GO" id="GO:0005634">
    <property type="term" value="C:nucleus"/>
    <property type="evidence" value="ECO:0007669"/>
    <property type="project" value="TreeGrafter"/>
</dbReference>
<gene>
    <name evidence="4" type="ORF">FSP39_016266</name>
</gene>
<comment type="caution">
    <text evidence="4">The sequence shown here is derived from an EMBL/GenBank/DDBJ whole genome shotgun (WGS) entry which is preliminary data.</text>
</comment>
<dbReference type="SUPFAM" id="SSF55724">
    <property type="entry name" value="Mog1p/PsbP-like"/>
    <property type="match status" value="1"/>
</dbReference>
<evidence type="ECO:0000313" key="5">
    <source>
        <dbReference type="Proteomes" id="UP001186944"/>
    </source>
</evidence>
<dbReference type="Proteomes" id="UP001186944">
    <property type="component" value="Unassembled WGS sequence"/>
</dbReference>
<dbReference type="GO" id="GO:0017080">
    <property type="term" value="F:sodium channel regulator activity"/>
    <property type="evidence" value="ECO:0007669"/>
    <property type="project" value="TreeGrafter"/>
</dbReference>
<dbReference type="GO" id="GO:0005085">
    <property type="term" value="F:guanyl-nucleotide exchange factor activity"/>
    <property type="evidence" value="ECO:0007669"/>
    <property type="project" value="TreeGrafter"/>
</dbReference>
<evidence type="ECO:0000256" key="1">
    <source>
        <dbReference type="ARBA" id="ARBA00010307"/>
    </source>
</evidence>
<proteinExistence type="inferred from homology"/>
<dbReference type="EMBL" id="VSWD01000004">
    <property type="protein sequence ID" value="KAK3105056.1"/>
    <property type="molecule type" value="Genomic_DNA"/>
</dbReference>
<accession>A0AA88YGJ8</accession>
<dbReference type="GO" id="GO:0031267">
    <property type="term" value="F:small GTPase binding"/>
    <property type="evidence" value="ECO:0007669"/>
    <property type="project" value="TreeGrafter"/>
</dbReference>
<evidence type="ECO:0008006" key="6">
    <source>
        <dbReference type="Google" id="ProtNLM"/>
    </source>
</evidence>
<dbReference type="PANTHER" id="PTHR15837">
    <property type="entry name" value="RAN GUANINE NUCLEOTIDE RELEASE FACTOR"/>
    <property type="match status" value="1"/>
</dbReference>
<keyword evidence="5" id="KW-1185">Reference proteome</keyword>
<protein>
    <recommendedName>
        <fullName evidence="6">Ran guanine nucleotide release factor</fullName>
    </recommendedName>
</protein>
<sequence>MEQKELYGGALVVKLPSHAKDVSDFRQIPDNQEVFAHAVTDQSLIIEILEYVEGSDDDAISTHFGDLASDNDVGAEDCCIVHKETINPENLSMTQCSAAYYIQGKQNVAKFNESAKNTVEIHMGLFRLPQFESDILVTFNDPVNISPSSSSHHAVPTSAAPWTTDDFRGILTSFSIENEDIFGA</sequence>
<evidence type="ECO:0000313" key="4">
    <source>
        <dbReference type="EMBL" id="KAK3105056.1"/>
    </source>
</evidence>
<name>A0AA88YGJ8_PINIB</name>
<evidence type="ECO:0000256" key="3">
    <source>
        <dbReference type="ARBA" id="ARBA00022927"/>
    </source>
</evidence>
<dbReference type="PANTHER" id="PTHR15837:SF0">
    <property type="entry name" value="RAN GUANINE NUCLEOTIDE RELEASE FACTOR"/>
    <property type="match status" value="1"/>
</dbReference>
<keyword evidence="2" id="KW-0813">Transport</keyword>
<dbReference type="InterPro" id="IPR007681">
    <property type="entry name" value="Mog1"/>
</dbReference>
<evidence type="ECO:0000256" key="2">
    <source>
        <dbReference type="ARBA" id="ARBA00022448"/>
    </source>
</evidence>
<dbReference type="Gene3D" id="3.40.1000.10">
    <property type="entry name" value="Mog1/PsbP, alpha/beta/alpha sandwich"/>
    <property type="match status" value="1"/>
</dbReference>
<dbReference type="InterPro" id="IPR016123">
    <property type="entry name" value="Mog1/PsbP_a/b/a-sand"/>
</dbReference>
<keyword evidence="3" id="KW-0653">Protein transport</keyword>
<reference evidence="4" key="1">
    <citation type="submission" date="2019-08" db="EMBL/GenBank/DDBJ databases">
        <title>The improved chromosome-level genome for the pearl oyster Pinctada fucata martensii using PacBio sequencing and Hi-C.</title>
        <authorList>
            <person name="Zheng Z."/>
        </authorList>
    </citation>
    <scope>NUCLEOTIDE SEQUENCE</scope>
    <source>
        <strain evidence="4">ZZ-2019</strain>
        <tissue evidence="4">Adductor muscle</tissue>
    </source>
</reference>
<dbReference type="GO" id="GO:0006606">
    <property type="term" value="P:protein import into nucleus"/>
    <property type="evidence" value="ECO:0007669"/>
    <property type="project" value="TreeGrafter"/>
</dbReference>
<organism evidence="4 5">
    <name type="scientific">Pinctada imbricata</name>
    <name type="common">Atlantic pearl-oyster</name>
    <name type="synonym">Pinctada martensii</name>
    <dbReference type="NCBI Taxonomy" id="66713"/>
    <lineage>
        <taxon>Eukaryota</taxon>
        <taxon>Metazoa</taxon>
        <taxon>Spiralia</taxon>
        <taxon>Lophotrochozoa</taxon>
        <taxon>Mollusca</taxon>
        <taxon>Bivalvia</taxon>
        <taxon>Autobranchia</taxon>
        <taxon>Pteriomorphia</taxon>
        <taxon>Pterioida</taxon>
        <taxon>Pterioidea</taxon>
        <taxon>Pteriidae</taxon>
        <taxon>Pinctada</taxon>
    </lineage>
</organism>
<dbReference type="AlphaFoldDB" id="A0AA88YGJ8"/>
<dbReference type="Pfam" id="PF04603">
    <property type="entry name" value="Mog1"/>
    <property type="match status" value="1"/>
</dbReference>
<comment type="similarity">
    <text evidence="1">Belongs to the MOG1 family.</text>
</comment>
<dbReference type="GO" id="GO:0044325">
    <property type="term" value="F:transmembrane transporter binding"/>
    <property type="evidence" value="ECO:0007669"/>
    <property type="project" value="TreeGrafter"/>
</dbReference>